<dbReference type="AlphaFoldDB" id="A0A135L899"/>
<sequence length="370" mass="41408">MENSETQQGHDHEEKEHFDSDYDEGDAVLARGWPRNHRNLVKHGFRPVWTSQEGYPEDEIPADIQEWLDENGQRRSAEIIGPLRSLAWLAGLDELVQAIDHPAYVIEDDIEVIPFGVGLLWPLNRREEEGTVPPTIWAKASGNNPTVVSSPFVTTAPSTTPAAIKGSLETHSLRDLYPASRAQASDHVKCVKIRFDKNINWLEADIRKLVGAPLESENLWFRGLGLNALESTLALFIPERTSHNSDNELGPGFYTASTLQYALEYVRIGGAVMVFKDPALHSTKVWELDSQPWTAWIARWKHLQLAIAHDPIPGEYRTADFIKGAISSRGRELGRGVPTPSEVTQLVACSYEGCKALRDSLEMIIFVERA</sequence>
<dbReference type="OrthoDB" id="2440450at2759"/>
<dbReference type="Proteomes" id="UP000070168">
    <property type="component" value="Unassembled WGS sequence"/>
</dbReference>
<dbReference type="RefSeq" id="XP_040643727.1">
    <property type="nucleotide sequence ID" value="XM_040791817.1"/>
</dbReference>
<name>A0A135L899_PENPA</name>
<dbReference type="GeneID" id="63707117"/>
<dbReference type="OMA" id="CVKIRFD"/>
<keyword evidence="3" id="KW-1185">Reference proteome</keyword>
<feature type="region of interest" description="Disordered" evidence="1">
    <location>
        <begin position="1"/>
        <end position="23"/>
    </location>
</feature>
<dbReference type="STRING" id="5078.A0A135L899"/>
<feature type="compositionally biased region" description="Basic and acidic residues" evidence="1">
    <location>
        <begin position="8"/>
        <end position="20"/>
    </location>
</feature>
<comment type="caution">
    <text evidence="2">The sequence shown here is derived from an EMBL/GenBank/DDBJ whole genome shotgun (WGS) entry which is preliminary data.</text>
</comment>
<gene>
    <name evidence="2" type="ORF">PGRI_041040</name>
</gene>
<evidence type="ECO:0000256" key="1">
    <source>
        <dbReference type="SAM" id="MobiDB-lite"/>
    </source>
</evidence>
<protein>
    <submittedName>
        <fullName evidence="2">Uncharacterized protein</fullName>
    </submittedName>
</protein>
<dbReference type="EMBL" id="LHQR01000072">
    <property type="protein sequence ID" value="KXG45191.1"/>
    <property type="molecule type" value="Genomic_DNA"/>
</dbReference>
<evidence type="ECO:0000313" key="2">
    <source>
        <dbReference type="EMBL" id="KXG45191.1"/>
    </source>
</evidence>
<proteinExistence type="predicted"/>
<organism evidence="2 3">
    <name type="scientific">Penicillium patulum</name>
    <name type="common">Penicillium griseofulvum</name>
    <dbReference type="NCBI Taxonomy" id="5078"/>
    <lineage>
        <taxon>Eukaryota</taxon>
        <taxon>Fungi</taxon>
        <taxon>Dikarya</taxon>
        <taxon>Ascomycota</taxon>
        <taxon>Pezizomycotina</taxon>
        <taxon>Eurotiomycetes</taxon>
        <taxon>Eurotiomycetidae</taxon>
        <taxon>Eurotiales</taxon>
        <taxon>Aspergillaceae</taxon>
        <taxon>Penicillium</taxon>
    </lineage>
</organism>
<reference evidence="2 3" key="1">
    <citation type="journal article" date="2016" name="BMC Genomics">
        <title>Genome sequencing and secondary metabolism of the postharvest pathogen Penicillium griseofulvum.</title>
        <authorList>
            <person name="Banani H."/>
            <person name="Marcet-Houben M."/>
            <person name="Ballester A.R."/>
            <person name="Abbruscato P."/>
            <person name="Gonzalez-Candelas L."/>
            <person name="Gabaldon T."/>
            <person name="Spadaro D."/>
        </authorList>
    </citation>
    <scope>NUCLEOTIDE SEQUENCE [LARGE SCALE GENOMIC DNA]</scope>
    <source>
        <strain evidence="2 3">PG3</strain>
    </source>
</reference>
<accession>A0A135L899</accession>
<evidence type="ECO:0000313" key="3">
    <source>
        <dbReference type="Proteomes" id="UP000070168"/>
    </source>
</evidence>